<dbReference type="GO" id="GO:0009055">
    <property type="term" value="F:electron transfer activity"/>
    <property type="evidence" value="ECO:0007669"/>
    <property type="project" value="InterPro"/>
</dbReference>
<evidence type="ECO:0000256" key="4">
    <source>
        <dbReference type="ARBA" id="ARBA00022729"/>
    </source>
</evidence>
<dbReference type="Proteomes" id="UP001218638">
    <property type="component" value="Chromosome"/>
</dbReference>
<feature type="signal peptide" evidence="8">
    <location>
        <begin position="1"/>
        <end position="21"/>
    </location>
</feature>
<evidence type="ECO:0000256" key="3">
    <source>
        <dbReference type="ARBA" id="ARBA00022723"/>
    </source>
</evidence>
<dbReference type="GO" id="GO:0020037">
    <property type="term" value="F:heme binding"/>
    <property type="evidence" value="ECO:0007669"/>
    <property type="project" value="InterPro"/>
</dbReference>
<keyword evidence="2 7" id="KW-0349">Heme</keyword>
<name>A0AAF0CIG0_9BACT</name>
<evidence type="ECO:0000256" key="1">
    <source>
        <dbReference type="ARBA" id="ARBA00004196"/>
    </source>
</evidence>
<evidence type="ECO:0000313" key="10">
    <source>
        <dbReference type="EMBL" id="WED65357.1"/>
    </source>
</evidence>
<dbReference type="InterPro" id="IPR004852">
    <property type="entry name" value="Di-haem_cyt_c_peroxidsae"/>
</dbReference>
<keyword evidence="5" id="KW-0560">Oxidoreductase</keyword>
<feature type="chain" id="PRO_5042136476" evidence="8">
    <location>
        <begin position="22"/>
        <end position="683"/>
    </location>
</feature>
<organism evidence="10 11">
    <name type="scientific">Synoicihabitans lomoniglobus</name>
    <dbReference type="NCBI Taxonomy" id="2909285"/>
    <lineage>
        <taxon>Bacteria</taxon>
        <taxon>Pseudomonadati</taxon>
        <taxon>Verrucomicrobiota</taxon>
        <taxon>Opitutia</taxon>
        <taxon>Opitutales</taxon>
        <taxon>Opitutaceae</taxon>
        <taxon>Synoicihabitans</taxon>
    </lineage>
</organism>
<sequence length="683" mass="72157">MTLRLPSLLLLAATSSFIASAETVPVLPEIPHDYAGLVLPGHFLTNEFPDDSPFQNAVIDNDNTPASNPTTNDGATLGRVLFYDRKLSANGTVSCASCHEQEHAFSDSRRLSLGFDGGTTRRHSMGLTNARFYDPGKFFWNERADTLEDQVLMPFQDEVEMGLTLEQLVALVAGEDYYPELFQNAFGSPDIDAPRIARALAQFVRSIVSVNSRYDQGRATVSNPLQPFPNFTNQENQGKAVFMNAGNRPVSCIDCHTTEAFISPARGTSHASATSAATNNGLDRVSTDDLGIAEATGNVDDTGKFKVPSLRNIAVTAPFMHDGRFDTLQQVMNFYDNGIQNHAQLSDVLVGPNGQARRINLNNNDRNAIIAFLNTLTDEALLTDEKFSDPFVEVPDVIDEDPSPAIEDPVSTTAHLSNLSARARVGSGIDALVAGFVVTGTAPKTLLIRGIGPELATFGATDVVAAPTLRLFSGETEIAFNTSWTTAPNATAIADVSATVGAFALPSTGADSAVLTTVEPGAYTAHLIDPDGAPSTGLIEIYAADTNAATELTNISARATLSPGGEIIIPGFVVTGEGPKTFLIRAIGPSLSEFGITDALADPQLTIYADTTLITTNDDWALSGTAATTEATSAAVGAFDLPVNSKDAAVTVTLQPGPYTVHVGSTDTTGGTLLVEIYAIPIP</sequence>
<reference evidence="10" key="1">
    <citation type="submission" date="2023-03" db="EMBL/GenBank/DDBJ databases">
        <title>Lomoglobus Profundus gen. nov., sp. nov., a novel member of the phylum Verrucomicrobia, isolated from deep-marine sediment of South China Sea.</title>
        <authorList>
            <person name="Ahmad T."/>
            <person name="Ishaq S.E."/>
            <person name="Wang F."/>
        </authorList>
    </citation>
    <scope>NUCLEOTIDE SEQUENCE</scope>
    <source>
        <strain evidence="10">LMO-M01</strain>
    </source>
</reference>
<protein>
    <submittedName>
        <fullName evidence="10">Cytochrome c peroxidase</fullName>
    </submittedName>
</protein>
<evidence type="ECO:0000256" key="8">
    <source>
        <dbReference type="SAM" id="SignalP"/>
    </source>
</evidence>
<dbReference type="GO" id="GO:0046872">
    <property type="term" value="F:metal ion binding"/>
    <property type="evidence" value="ECO:0007669"/>
    <property type="project" value="UniProtKB-KW"/>
</dbReference>
<dbReference type="KEGG" id="slom:PXH66_00655"/>
<dbReference type="Pfam" id="PF03150">
    <property type="entry name" value="CCP_MauG"/>
    <property type="match status" value="1"/>
</dbReference>
<evidence type="ECO:0000313" key="11">
    <source>
        <dbReference type="Proteomes" id="UP001218638"/>
    </source>
</evidence>
<dbReference type="GO" id="GO:0030313">
    <property type="term" value="C:cell envelope"/>
    <property type="evidence" value="ECO:0007669"/>
    <property type="project" value="UniProtKB-SubCell"/>
</dbReference>
<evidence type="ECO:0000256" key="5">
    <source>
        <dbReference type="ARBA" id="ARBA00023002"/>
    </source>
</evidence>
<keyword evidence="6 7" id="KW-0408">Iron</keyword>
<dbReference type="Gene3D" id="1.10.760.10">
    <property type="entry name" value="Cytochrome c-like domain"/>
    <property type="match status" value="2"/>
</dbReference>
<dbReference type="InterPro" id="IPR009056">
    <property type="entry name" value="Cyt_c-like_dom"/>
</dbReference>
<accession>A0AAF0CIG0</accession>
<dbReference type="GO" id="GO:0004130">
    <property type="term" value="F:cytochrome-c peroxidase activity"/>
    <property type="evidence" value="ECO:0007669"/>
    <property type="project" value="TreeGrafter"/>
</dbReference>
<evidence type="ECO:0000256" key="7">
    <source>
        <dbReference type="PROSITE-ProRule" id="PRU00433"/>
    </source>
</evidence>
<dbReference type="InterPro" id="IPR051395">
    <property type="entry name" value="Cytochrome_c_Peroxidase/MauG"/>
</dbReference>
<dbReference type="InterPro" id="IPR036909">
    <property type="entry name" value="Cyt_c-like_dom_sf"/>
</dbReference>
<keyword evidence="10" id="KW-0575">Peroxidase</keyword>
<evidence type="ECO:0000259" key="9">
    <source>
        <dbReference type="PROSITE" id="PS51007"/>
    </source>
</evidence>
<feature type="domain" description="Cytochrome c" evidence="9">
    <location>
        <begin position="233"/>
        <end position="377"/>
    </location>
</feature>
<dbReference type="RefSeq" id="WP_330929304.1">
    <property type="nucleotide sequence ID" value="NZ_CP119075.1"/>
</dbReference>
<keyword evidence="3 7" id="KW-0479">Metal-binding</keyword>
<keyword evidence="4 8" id="KW-0732">Signal</keyword>
<keyword evidence="11" id="KW-1185">Reference proteome</keyword>
<evidence type="ECO:0000256" key="2">
    <source>
        <dbReference type="ARBA" id="ARBA00022617"/>
    </source>
</evidence>
<gene>
    <name evidence="10" type="ORF">PXH66_00655</name>
</gene>
<dbReference type="SUPFAM" id="SSF46626">
    <property type="entry name" value="Cytochrome c"/>
    <property type="match status" value="2"/>
</dbReference>
<dbReference type="EMBL" id="CP119075">
    <property type="protein sequence ID" value="WED65357.1"/>
    <property type="molecule type" value="Genomic_DNA"/>
</dbReference>
<dbReference type="PANTHER" id="PTHR30600">
    <property type="entry name" value="CYTOCHROME C PEROXIDASE-RELATED"/>
    <property type="match status" value="1"/>
</dbReference>
<evidence type="ECO:0000256" key="6">
    <source>
        <dbReference type="ARBA" id="ARBA00023004"/>
    </source>
</evidence>
<proteinExistence type="predicted"/>
<dbReference type="PANTHER" id="PTHR30600:SF10">
    <property type="entry name" value="BLL6722 PROTEIN"/>
    <property type="match status" value="1"/>
</dbReference>
<dbReference type="FunFam" id="1.10.760.10:FF:000042">
    <property type="entry name" value="Cytochrome c peroxidase"/>
    <property type="match status" value="1"/>
</dbReference>
<dbReference type="PROSITE" id="PS51007">
    <property type="entry name" value="CYTC"/>
    <property type="match status" value="1"/>
</dbReference>
<dbReference type="AlphaFoldDB" id="A0AAF0CIG0"/>
<comment type="subcellular location">
    <subcellularLocation>
        <location evidence="1">Cell envelope</location>
    </subcellularLocation>
</comment>